<dbReference type="OrthoDB" id="10342804at2759"/>
<keyword evidence="2" id="KW-1185">Reference proteome</keyword>
<protein>
    <recommendedName>
        <fullName evidence="3">F-box domain-containing protein</fullName>
    </recommendedName>
</protein>
<dbReference type="AlphaFoldDB" id="A0A4U5NWV6"/>
<evidence type="ECO:0000313" key="1">
    <source>
        <dbReference type="EMBL" id="TKR87761.1"/>
    </source>
</evidence>
<dbReference type="Proteomes" id="UP000298663">
    <property type="component" value="Unassembled WGS sequence"/>
</dbReference>
<gene>
    <name evidence="1" type="ORF">L596_012112</name>
</gene>
<proteinExistence type="predicted"/>
<evidence type="ECO:0008006" key="3">
    <source>
        <dbReference type="Google" id="ProtNLM"/>
    </source>
</evidence>
<organism evidence="1 2">
    <name type="scientific">Steinernema carpocapsae</name>
    <name type="common">Entomopathogenic nematode</name>
    <dbReference type="NCBI Taxonomy" id="34508"/>
    <lineage>
        <taxon>Eukaryota</taxon>
        <taxon>Metazoa</taxon>
        <taxon>Ecdysozoa</taxon>
        <taxon>Nematoda</taxon>
        <taxon>Chromadorea</taxon>
        <taxon>Rhabditida</taxon>
        <taxon>Tylenchina</taxon>
        <taxon>Panagrolaimomorpha</taxon>
        <taxon>Strongyloidoidea</taxon>
        <taxon>Steinernematidae</taxon>
        <taxon>Steinernema</taxon>
    </lineage>
</organism>
<reference evidence="1 2" key="1">
    <citation type="journal article" date="2015" name="Genome Biol.">
        <title>Comparative genomics of Steinernema reveals deeply conserved gene regulatory networks.</title>
        <authorList>
            <person name="Dillman A.R."/>
            <person name="Macchietto M."/>
            <person name="Porter C.F."/>
            <person name="Rogers A."/>
            <person name="Williams B."/>
            <person name="Antoshechkin I."/>
            <person name="Lee M.M."/>
            <person name="Goodwin Z."/>
            <person name="Lu X."/>
            <person name="Lewis E.E."/>
            <person name="Goodrich-Blair H."/>
            <person name="Stock S.P."/>
            <person name="Adams B.J."/>
            <person name="Sternberg P.W."/>
            <person name="Mortazavi A."/>
        </authorList>
    </citation>
    <scope>NUCLEOTIDE SEQUENCE [LARGE SCALE GENOMIC DNA]</scope>
    <source>
        <strain evidence="1 2">ALL</strain>
    </source>
</reference>
<name>A0A4U5NWV6_STECR</name>
<evidence type="ECO:0000313" key="2">
    <source>
        <dbReference type="Proteomes" id="UP000298663"/>
    </source>
</evidence>
<dbReference type="EMBL" id="AZBU02000003">
    <property type="protein sequence ID" value="TKR87761.1"/>
    <property type="molecule type" value="Genomic_DNA"/>
</dbReference>
<accession>A0A4U5NWV6</accession>
<sequence length="445" mass="50922">MAQLSDDVLIKIIENCDVETVVEGTRTASSMLHDLSVKYGPKIELTLKIDDHFHPRRVSLFPRYTYEKSKVFSTKKCKNFGCVINPKGKELKELTLAEAEKELSEMPKFFVITEVRLRLTKRERSEKANELKTEELCNFASKHRKLFQVKDICIDQGDLQEEKQYMELVNLIRTFGARGGLNVDLKLNVSRSIEKFAHLYQSYNLHAKTLRLKIFNKDELDQMLNFLLTVMDSSFSNNSAIFLKVQYVISAQELFDKGNNFAKALSLRQCSNLQFLSIKAAEPEVAEFVDIEHQFHRFKKSPLVGFSVDHSYGVNIRLSQAFNTSKILFDDKLGLESGSEFECRIIAQKDLLLRLILLGTKDTIMGVQCKLKEGEAKTFVAKPRKRGADEPETGYCVPMALITFVEMGPESGIEEDWINLYSGVEMPETRIENCPFVIEAQNLYC</sequence>
<comment type="caution">
    <text evidence="1">The sequence shown here is derived from an EMBL/GenBank/DDBJ whole genome shotgun (WGS) entry which is preliminary data.</text>
</comment>
<reference evidence="1 2" key="2">
    <citation type="journal article" date="2019" name="G3 (Bethesda)">
        <title>Hybrid Assembly of the Genome of the Entomopathogenic Nematode Steinernema carpocapsae Identifies the X-Chromosome.</title>
        <authorList>
            <person name="Serra L."/>
            <person name="Macchietto M."/>
            <person name="Macias-Munoz A."/>
            <person name="McGill C.J."/>
            <person name="Rodriguez I.M."/>
            <person name="Rodriguez B."/>
            <person name="Murad R."/>
            <person name="Mortazavi A."/>
        </authorList>
    </citation>
    <scope>NUCLEOTIDE SEQUENCE [LARGE SCALE GENOMIC DNA]</scope>
    <source>
        <strain evidence="1 2">ALL</strain>
    </source>
</reference>